<dbReference type="Pfam" id="PF17148">
    <property type="entry name" value="DUF5117"/>
    <property type="match status" value="1"/>
</dbReference>
<dbReference type="InterPro" id="IPR033413">
    <property type="entry name" value="DUF5117"/>
</dbReference>
<dbReference type="RefSeq" id="WP_146857793.1">
    <property type="nucleotide sequence ID" value="NZ_BKAU01000001.1"/>
</dbReference>
<dbReference type="PANTHER" id="PTHR38478:SF1">
    <property type="entry name" value="ZINC DEPENDENT METALLOPROTEASE DOMAIN LIPOPROTEIN"/>
    <property type="match status" value="1"/>
</dbReference>
<dbReference type="Gene3D" id="3.40.390.10">
    <property type="entry name" value="Collagenase (Catalytic Domain)"/>
    <property type="match status" value="1"/>
</dbReference>
<dbReference type="GO" id="GO:0004812">
    <property type="term" value="F:aminoacyl-tRNA ligase activity"/>
    <property type="evidence" value="ECO:0007669"/>
    <property type="project" value="UniProtKB-KW"/>
</dbReference>
<proteinExistence type="predicted"/>
<sequence>MHLKSKFAAALAGMVCATCLLTTHPAEAQRRKKKDKKPVPAATAPSKDSTARPPMMMGGRPKSEPRKFTDVITPKAKADSGMFNVYKQDDKIFVEIPNKILGRDILVVNRMSKAPAGMRVGMFGFGGDQINENVIRFEKGPNNRIFLKNISFAERSKDSTQPMYLSVMNSNIQPIVAAFDIKAFSKDSSGTVLDLTDYINGDNDILFFDGSLKGQLKLGMVQNDRSYIQDVRSYPGNVEVKTVKTYTRSGNSPGPGMPPVGGGFVTLELNSSLVMLPEVPMQPRYFDPRVGYFATGLTDFDADPQGVKKLVMITRWRLEPKAEDMEKFRRGELVEPKKPIVFYIDPATPVKWRKYLIQGVNDWQVAFEQAGFKNAISARMAPTKEEDSTWSLEDARYSAIVYKPSEVPNASGPHVHDPRSGEILESHINWYHNVMRLLRNWYFIQAAPNDERARKMQFDDELMGELIRFVSSHEVGHTLGLRHNFGSSSTYPVEKLRDKEWVKANGHAASIMDYARFNYVAQPGDGISGADLYPRINHYDKWAIEWGYKNVPGTDADSERSTLNKWTINRLQDKKYWFGTETNPDDPRSQNEDLGDNAMKASGYGLKNLQRIMPNLMDWTREENEGYSNLSELYNEVVGQYYRYMGHVAKNVGGIYETPKTVEQSGAVYEVVPKATQKEAVQFLQKELFTTPQWLLDKEVLSRIKGEGPQILLARQEALLGRLLGTSTINKLINAEASSSNTYSPVDYMNDMRKGVFAELYNHKKIDIYRRNLQKAYVNSLANLLKAPNIPQGMPAAFAATIANPTKSDASSIARAQLVQLRSDARVATGGAGDSMSRYHLQDLVERINTILEPKG</sequence>
<dbReference type="GO" id="GO:0008237">
    <property type="term" value="F:metallopeptidase activity"/>
    <property type="evidence" value="ECO:0007669"/>
    <property type="project" value="InterPro"/>
</dbReference>
<dbReference type="InterPro" id="IPR024079">
    <property type="entry name" value="MetalloPept_cat_dom_sf"/>
</dbReference>
<dbReference type="AlphaFoldDB" id="A0A512RF41"/>
<evidence type="ECO:0000313" key="7">
    <source>
        <dbReference type="Proteomes" id="UP000321436"/>
    </source>
</evidence>
<feature type="domain" description="EcxA zinc-binding" evidence="3">
    <location>
        <begin position="455"/>
        <end position="762"/>
    </location>
</feature>
<dbReference type="CDD" id="cd04276">
    <property type="entry name" value="ZnMc_MMP_like_2"/>
    <property type="match status" value="1"/>
</dbReference>
<dbReference type="Pfam" id="PF17162">
    <property type="entry name" value="DUF5118"/>
    <property type="match status" value="1"/>
</dbReference>
<feature type="region of interest" description="Disordered" evidence="1">
    <location>
        <begin position="26"/>
        <end position="67"/>
    </location>
</feature>
<feature type="domain" description="DUF5118" evidence="5">
    <location>
        <begin position="65"/>
        <end position="113"/>
    </location>
</feature>
<dbReference type="InterPro" id="IPR033428">
    <property type="entry name" value="DUF5118"/>
</dbReference>
<dbReference type="SUPFAM" id="SSF55486">
    <property type="entry name" value="Metalloproteases ('zincins'), catalytic domain"/>
    <property type="match status" value="1"/>
</dbReference>
<evidence type="ECO:0000259" key="4">
    <source>
        <dbReference type="Pfam" id="PF17148"/>
    </source>
</evidence>
<name>A0A512RF41_9BACT</name>
<evidence type="ECO:0000256" key="1">
    <source>
        <dbReference type="SAM" id="MobiDB-lite"/>
    </source>
</evidence>
<dbReference type="InterPro" id="IPR034032">
    <property type="entry name" value="Zn_MMP-like_bac"/>
</dbReference>
<gene>
    <name evidence="6" type="ORF">CCY01nite_05730</name>
</gene>
<dbReference type="EMBL" id="BKAU01000001">
    <property type="protein sequence ID" value="GEP94313.1"/>
    <property type="molecule type" value="Genomic_DNA"/>
</dbReference>
<evidence type="ECO:0000259" key="3">
    <source>
        <dbReference type="Pfam" id="PF16313"/>
    </source>
</evidence>
<keyword evidence="7" id="KW-1185">Reference proteome</keyword>
<dbReference type="InterPro" id="IPR032534">
    <property type="entry name" value="EcxA_zinc-bd"/>
</dbReference>
<feature type="chain" id="PRO_5022156073" evidence="2">
    <location>
        <begin position="29"/>
        <end position="856"/>
    </location>
</feature>
<dbReference type="PANTHER" id="PTHR38478">
    <property type="entry name" value="PEPTIDASE M1A AND M12B"/>
    <property type="match status" value="1"/>
</dbReference>
<keyword evidence="2" id="KW-0732">Signal</keyword>
<comment type="caution">
    <text evidence="6">The sequence shown here is derived from an EMBL/GenBank/DDBJ whole genome shotgun (WGS) entry which is preliminary data.</text>
</comment>
<accession>A0A512RF41</accession>
<keyword evidence="6" id="KW-0030">Aminoacyl-tRNA synthetase</keyword>
<evidence type="ECO:0000256" key="2">
    <source>
        <dbReference type="SAM" id="SignalP"/>
    </source>
</evidence>
<keyword evidence="6" id="KW-0436">Ligase</keyword>
<evidence type="ECO:0000313" key="6">
    <source>
        <dbReference type="EMBL" id="GEP94313.1"/>
    </source>
</evidence>
<evidence type="ECO:0000259" key="5">
    <source>
        <dbReference type="Pfam" id="PF17162"/>
    </source>
</evidence>
<reference evidence="6 7" key="1">
    <citation type="submission" date="2019-07" db="EMBL/GenBank/DDBJ databases">
        <title>Whole genome shotgun sequence of Chitinophaga cymbidii NBRC 109752.</title>
        <authorList>
            <person name="Hosoyama A."/>
            <person name="Uohara A."/>
            <person name="Ohji S."/>
            <person name="Ichikawa N."/>
        </authorList>
    </citation>
    <scope>NUCLEOTIDE SEQUENCE [LARGE SCALE GENOMIC DNA]</scope>
    <source>
        <strain evidence="6 7">NBRC 109752</strain>
    </source>
</reference>
<protein>
    <submittedName>
        <fullName evidence="6">Glutaminyl-tRNA synthetase</fullName>
    </submittedName>
</protein>
<feature type="signal peptide" evidence="2">
    <location>
        <begin position="1"/>
        <end position="28"/>
    </location>
</feature>
<feature type="domain" description="DUF5117" evidence="4">
    <location>
        <begin position="127"/>
        <end position="321"/>
    </location>
</feature>
<dbReference type="Proteomes" id="UP000321436">
    <property type="component" value="Unassembled WGS sequence"/>
</dbReference>
<dbReference type="OrthoDB" id="9776599at2"/>
<dbReference type="Pfam" id="PF16313">
    <property type="entry name" value="DUF4953"/>
    <property type="match status" value="1"/>
</dbReference>
<organism evidence="6 7">
    <name type="scientific">Chitinophaga cymbidii</name>
    <dbReference type="NCBI Taxonomy" id="1096750"/>
    <lineage>
        <taxon>Bacteria</taxon>
        <taxon>Pseudomonadati</taxon>
        <taxon>Bacteroidota</taxon>
        <taxon>Chitinophagia</taxon>
        <taxon>Chitinophagales</taxon>
        <taxon>Chitinophagaceae</taxon>
        <taxon>Chitinophaga</taxon>
    </lineage>
</organism>